<evidence type="ECO:0000256" key="1">
    <source>
        <dbReference type="SAM" id="MobiDB-lite"/>
    </source>
</evidence>
<evidence type="ECO:0000313" key="3">
    <source>
        <dbReference type="Proteomes" id="UP000680750"/>
    </source>
</evidence>
<feature type="region of interest" description="Disordered" evidence="1">
    <location>
        <begin position="1"/>
        <end position="102"/>
    </location>
</feature>
<gene>
    <name evidence="2" type="ORF">Asera_65550</name>
</gene>
<name>A0A810LB02_9ACTN</name>
<sequence>MPTTDTAATSTATIGTVQPRAGQPLSRCAGGHAGSPQSTGSPAVPWRTRPTTPHRTCPTVGRDPARHIVPGSTRRLLPPWYAHPPRVAAGPTCYSSHRPEPP</sequence>
<accession>A0A810LB02</accession>
<proteinExistence type="predicted"/>
<dbReference type="EMBL" id="AP023354">
    <property type="protein sequence ID" value="BCJ32447.1"/>
    <property type="molecule type" value="Genomic_DNA"/>
</dbReference>
<dbReference type="AlphaFoldDB" id="A0A810LB02"/>
<keyword evidence="3" id="KW-1185">Reference proteome</keyword>
<organism evidence="2 3">
    <name type="scientific">Actinocatenispora sera</name>
    <dbReference type="NCBI Taxonomy" id="390989"/>
    <lineage>
        <taxon>Bacteria</taxon>
        <taxon>Bacillati</taxon>
        <taxon>Actinomycetota</taxon>
        <taxon>Actinomycetes</taxon>
        <taxon>Micromonosporales</taxon>
        <taxon>Micromonosporaceae</taxon>
        <taxon>Actinocatenispora</taxon>
    </lineage>
</organism>
<dbReference type="Proteomes" id="UP000680750">
    <property type="component" value="Chromosome"/>
</dbReference>
<dbReference type="KEGG" id="aser:Asera_65550"/>
<reference evidence="2" key="1">
    <citation type="submission" date="2020-08" db="EMBL/GenBank/DDBJ databases">
        <title>Whole genome shotgun sequence of Actinocatenispora sera NBRC 101916.</title>
        <authorList>
            <person name="Komaki H."/>
            <person name="Tamura T."/>
        </authorList>
    </citation>
    <scope>NUCLEOTIDE SEQUENCE</scope>
    <source>
        <strain evidence="2">NBRC 101916</strain>
    </source>
</reference>
<feature type="compositionally biased region" description="Low complexity" evidence="1">
    <location>
        <begin position="47"/>
        <end position="59"/>
    </location>
</feature>
<feature type="compositionally biased region" description="Low complexity" evidence="1">
    <location>
        <begin position="1"/>
        <end position="16"/>
    </location>
</feature>
<evidence type="ECO:0000313" key="2">
    <source>
        <dbReference type="EMBL" id="BCJ32447.1"/>
    </source>
</evidence>
<protein>
    <submittedName>
        <fullName evidence="2">Uncharacterized protein</fullName>
    </submittedName>
</protein>